<evidence type="ECO:0000313" key="2">
    <source>
        <dbReference type="Proteomes" id="UP000482084"/>
    </source>
</evidence>
<keyword evidence="2" id="KW-1185">Reference proteome</keyword>
<organism evidence="1 2">
    <name type="scientific">Bifidobacterium ramosum</name>
    <dbReference type="NCBI Taxonomy" id="1798158"/>
    <lineage>
        <taxon>Bacteria</taxon>
        <taxon>Bacillati</taxon>
        <taxon>Actinomycetota</taxon>
        <taxon>Actinomycetes</taxon>
        <taxon>Bifidobacteriales</taxon>
        <taxon>Bifidobacteriaceae</taxon>
        <taxon>Bifidobacterium</taxon>
    </lineage>
</organism>
<proteinExistence type="predicted"/>
<dbReference type="Proteomes" id="UP000482084">
    <property type="component" value="Unassembled WGS sequence"/>
</dbReference>
<dbReference type="SUPFAM" id="SSF82784">
    <property type="entry name" value="OsmC-like"/>
    <property type="match status" value="1"/>
</dbReference>
<dbReference type="Gene3D" id="3.30.300.20">
    <property type="match status" value="1"/>
</dbReference>
<sequence>MRTCSRRLPPSTQSHDHLHMGVQRNAREWARLGGDGRDAIGAARGQMDSKEDTMGKRLWVERNKDGSWDAFSDDGAHIKFGKGKGVFTPGDLVKIALAGCAALSSQFAIEHTLGEGKGAKIVVDGQYDPEGDAFTSFDEQVVVDATDANLTDEDAEKLKERVTRHIDKGCTVKHTYVQETPVRMNVTVRR</sequence>
<reference evidence="1 2" key="1">
    <citation type="submission" date="2019-10" db="EMBL/GenBank/DDBJ databases">
        <title>Characterization of the phylogenetic diversity of two novel species belonging to the genus Bifidobacterium: Bifidobacterium cebidarum sp. nov. and Bifidobacterium leontopitheci sp. nov.</title>
        <authorList>
            <person name="Lugli G.A."/>
            <person name="Duranti S."/>
            <person name="Milani C."/>
            <person name="Turroni F."/>
            <person name="Ventura M."/>
        </authorList>
    </citation>
    <scope>NUCLEOTIDE SEQUENCE [LARGE SCALE GENOMIC DNA]</scope>
    <source>
        <strain evidence="1 2">DSM 100688</strain>
    </source>
</reference>
<dbReference type="InterPro" id="IPR015946">
    <property type="entry name" value="KH_dom-like_a/b"/>
</dbReference>
<gene>
    <name evidence="1" type="ORF">DSM100688_1155</name>
</gene>
<dbReference type="EMBL" id="WBSM01000005">
    <property type="protein sequence ID" value="KAB8288045.1"/>
    <property type="molecule type" value="Genomic_DNA"/>
</dbReference>
<dbReference type="InterPro" id="IPR036102">
    <property type="entry name" value="OsmC/Ohrsf"/>
</dbReference>
<dbReference type="Pfam" id="PF02566">
    <property type="entry name" value="OsmC"/>
    <property type="match status" value="1"/>
</dbReference>
<dbReference type="AlphaFoldDB" id="A0A6L4X0K7"/>
<comment type="caution">
    <text evidence="1">The sequence shown here is derived from an EMBL/GenBank/DDBJ whole genome shotgun (WGS) entry which is preliminary data.</text>
</comment>
<protein>
    <submittedName>
        <fullName evidence="1">Peroxiredoxin</fullName>
    </submittedName>
</protein>
<accession>A0A6L4X0K7</accession>
<evidence type="ECO:0000313" key="1">
    <source>
        <dbReference type="EMBL" id="KAB8288045.1"/>
    </source>
</evidence>
<name>A0A6L4X0K7_9BIFI</name>
<dbReference type="InterPro" id="IPR003718">
    <property type="entry name" value="OsmC/Ohr_fam"/>
</dbReference>